<name>A0A654G5Y5_ARATH</name>
<feature type="transmembrane region" description="Helical" evidence="1">
    <location>
        <begin position="34"/>
        <end position="53"/>
    </location>
</feature>
<evidence type="ECO:0008006" key="4">
    <source>
        <dbReference type="Google" id="ProtNLM"/>
    </source>
</evidence>
<accession>A0A654G5Y5</accession>
<protein>
    <recommendedName>
        <fullName evidence="4">Transmembrane protein</fullName>
    </recommendedName>
</protein>
<dbReference type="ExpressionAtlas" id="A0A654G5Y5">
    <property type="expression patterns" value="baseline and differential"/>
</dbReference>
<dbReference type="AlphaFoldDB" id="A0A654G5Y5"/>
<reference evidence="2 3" key="1">
    <citation type="submission" date="2019-11" db="EMBL/GenBank/DDBJ databases">
        <authorList>
            <person name="Jiao W.-B."/>
            <person name="Schneeberger K."/>
        </authorList>
    </citation>
    <scope>NUCLEOTIDE SEQUENCE [LARGE SCALE GENOMIC DNA]</scope>
    <source>
        <strain evidence="3">cv. An-1</strain>
    </source>
</reference>
<gene>
    <name evidence="2" type="ORF">AN1_LOCUS23950</name>
</gene>
<evidence type="ECO:0000313" key="3">
    <source>
        <dbReference type="Proteomes" id="UP000426265"/>
    </source>
</evidence>
<organism evidence="2 3">
    <name type="scientific">Arabidopsis thaliana</name>
    <name type="common">Mouse-ear cress</name>
    <dbReference type="NCBI Taxonomy" id="3702"/>
    <lineage>
        <taxon>Eukaryota</taxon>
        <taxon>Viridiplantae</taxon>
        <taxon>Streptophyta</taxon>
        <taxon>Embryophyta</taxon>
        <taxon>Tracheophyta</taxon>
        <taxon>Spermatophyta</taxon>
        <taxon>Magnoliopsida</taxon>
        <taxon>eudicotyledons</taxon>
        <taxon>Gunneridae</taxon>
        <taxon>Pentapetalae</taxon>
        <taxon>rosids</taxon>
        <taxon>malvids</taxon>
        <taxon>Brassicales</taxon>
        <taxon>Brassicaceae</taxon>
        <taxon>Camelineae</taxon>
        <taxon>Arabidopsis</taxon>
    </lineage>
</organism>
<proteinExistence type="predicted"/>
<evidence type="ECO:0000256" key="1">
    <source>
        <dbReference type="SAM" id="Phobius"/>
    </source>
</evidence>
<keyword evidence="1" id="KW-1133">Transmembrane helix</keyword>
<keyword evidence="1" id="KW-0472">Membrane</keyword>
<evidence type="ECO:0000313" key="2">
    <source>
        <dbReference type="EMBL" id="VYS68562.1"/>
    </source>
</evidence>
<sequence>MTNTNVAATKPLSTMVDESPSLLRAWCMNKNLQYNFAMNFVMIIINIEAILYMRNHEIHAIENVLASKAYFWDASVTRSAFVFSSTSSIRFLLTWLYTSVFGLPCLLGFVAVMIAPSCPYRWKGLCNKVQELRDWWKHVNRPQSSVVIVQGSPFLRCEF</sequence>
<feature type="transmembrane region" description="Helical" evidence="1">
    <location>
        <begin position="95"/>
        <end position="115"/>
    </location>
</feature>
<keyword evidence="1" id="KW-0812">Transmembrane</keyword>
<dbReference type="EMBL" id="CACRSJ010000110">
    <property type="protein sequence ID" value="VYS68562.1"/>
    <property type="molecule type" value="Genomic_DNA"/>
</dbReference>
<dbReference type="Proteomes" id="UP000426265">
    <property type="component" value="Unassembled WGS sequence"/>
</dbReference>